<protein>
    <submittedName>
        <fullName evidence="16">Synaptotagmin-8 isoform X2</fullName>
    </submittedName>
</protein>
<dbReference type="Gene3D" id="2.60.40.150">
    <property type="entry name" value="C2 domain"/>
    <property type="match status" value="2"/>
</dbReference>
<evidence type="ECO:0000256" key="8">
    <source>
        <dbReference type="ARBA" id="ARBA00022837"/>
    </source>
</evidence>
<dbReference type="GO" id="GO:0030672">
    <property type="term" value="C:synaptic vesicle membrane"/>
    <property type="evidence" value="ECO:0007669"/>
    <property type="project" value="UniProtKB-SubCell"/>
</dbReference>
<evidence type="ECO:0000256" key="12">
    <source>
        <dbReference type="ARBA" id="ARBA00023329"/>
    </source>
</evidence>
<comment type="cofactor">
    <cofactor evidence="1">
        <name>Ca(2+)</name>
        <dbReference type="ChEBI" id="CHEBI:29108"/>
    </cofactor>
</comment>
<dbReference type="PANTHER" id="PTHR10024:SF249">
    <property type="entry name" value="SYNAPTOTAGMIN-8"/>
    <property type="match status" value="1"/>
</dbReference>
<feature type="domain" description="C2" evidence="14">
    <location>
        <begin position="107"/>
        <end position="226"/>
    </location>
</feature>
<evidence type="ECO:0000256" key="4">
    <source>
        <dbReference type="ARBA" id="ARBA00006996"/>
    </source>
</evidence>
<accession>A0A6P8P6F0</accession>
<dbReference type="SMART" id="SM00239">
    <property type="entry name" value="C2"/>
    <property type="match status" value="2"/>
</dbReference>
<comment type="similarity">
    <text evidence="4">Belongs to the synaptotagmin family.</text>
</comment>
<keyword evidence="10" id="KW-0770">Synapse</keyword>
<dbReference type="FunFam" id="2.60.40.150:FF:000007">
    <property type="entry name" value="Synaptotagmin 1"/>
    <property type="match status" value="1"/>
</dbReference>
<dbReference type="GO" id="GO:0005509">
    <property type="term" value="F:calcium ion binding"/>
    <property type="evidence" value="ECO:0007669"/>
    <property type="project" value="TreeGrafter"/>
</dbReference>
<feature type="transmembrane region" description="Helical" evidence="13">
    <location>
        <begin position="41"/>
        <end position="67"/>
    </location>
</feature>
<dbReference type="InterPro" id="IPR001565">
    <property type="entry name" value="Synaptotagmin"/>
</dbReference>
<dbReference type="InterPro" id="IPR000008">
    <property type="entry name" value="C2_dom"/>
</dbReference>
<gene>
    <name evidence="16" type="primary">SYT8</name>
</gene>
<evidence type="ECO:0000313" key="15">
    <source>
        <dbReference type="Proteomes" id="UP000515159"/>
    </source>
</evidence>
<feature type="domain" description="C2" evidence="14">
    <location>
        <begin position="238"/>
        <end position="371"/>
    </location>
</feature>
<reference evidence="16" key="1">
    <citation type="submission" date="2025-08" db="UniProtKB">
        <authorList>
            <consortium name="RefSeq"/>
        </authorList>
    </citation>
    <scope>IDENTIFICATION</scope>
</reference>
<evidence type="ECO:0000256" key="3">
    <source>
        <dbReference type="ARBA" id="ARBA00004349"/>
    </source>
</evidence>
<keyword evidence="15" id="KW-1185">Reference proteome</keyword>
<evidence type="ECO:0000313" key="16">
    <source>
        <dbReference type="RefSeq" id="XP_033784822.1"/>
    </source>
</evidence>
<dbReference type="GO" id="GO:0000149">
    <property type="term" value="F:SNARE binding"/>
    <property type="evidence" value="ECO:0007669"/>
    <property type="project" value="TreeGrafter"/>
</dbReference>
<evidence type="ECO:0000259" key="14">
    <source>
        <dbReference type="PROSITE" id="PS50004"/>
    </source>
</evidence>
<dbReference type="CTD" id="90019"/>
<dbReference type="GO" id="GO:0030424">
    <property type="term" value="C:axon"/>
    <property type="evidence" value="ECO:0007669"/>
    <property type="project" value="TreeGrafter"/>
</dbReference>
<keyword evidence="8" id="KW-0106">Calcium</keyword>
<dbReference type="InterPro" id="IPR035892">
    <property type="entry name" value="C2_domain_sf"/>
</dbReference>
<name>A0A6P8P6F0_GEOSA</name>
<dbReference type="GO" id="GO:0005886">
    <property type="term" value="C:plasma membrane"/>
    <property type="evidence" value="ECO:0007669"/>
    <property type="project" value="TreeGrafter"/>
</dbReference>
<evidence type="ECO:0000256" key="6">
    <source>
        <dbReference type="ARBA" id="ARBA00022723"/>
    </source>
</evidence>
<dbReference type="GO" id="GO:0048488">
    <property type="term" value="P:synaptic vesicle endocytosis"/>
    <property type="evidence" value="ECO:0007669"/>
    <property type="project" value="TreeGrafter"/>
</dbReference>
<evidence type="ECO:0000256" key="2">
    <source>
        <dbReference type="ARBA" id="ARBA00004254"/>
    </source>
</evidence>
<dbReference type="PROSITE" id="PS50004">
    <property type="entry name" value="C2"/>
    <property type="match status" value="2"/>
</dbReference>
<proteinExistence type="inferred from homology"/>
<keyword evidence="9 13" id="KW-1133">Transmembrane helix</keyword>
<evidence type="ECO:0000256" key="1">
    <source>
        <dbReference type="ARBA" id="ARBA00001913"/>
    </source>
</evidence>
<dbReference type="PANTHER" id="PTHR10024">
    <property type="entry name" value="SYNAPTOTAGMIN"/>
    <property type="match status" value="1"/>
</dbReference>
<dbReference type="PRINTS" id="PR00399">
    <property type="entry name" value="SYNAPTOTAGMN"/>
</dbReference>
<dbReference type="GO" id="GO:0048791">
    <property type="term" value="P:calcium ion-regulated exocytosis of neurotransmitter"/>
    <property type="evidence" value="ECO:0007669"/>
    <property type="project" value="TreeGrafter"/>
</dbReference>
<dbReference type="Proteomes" id="UP000515159">
    <property type="component" value="Chromosome 19"/>
</dbReference>
<comment type="subcellular location">
    <subcellularLocation>
        <location evidence="3">Cytoplasmic vesicle</location>
        <location evidence="3">Secretory vesicle</location>
        <location evidence="3">Chromaffin granule membrane</location>
        <topology evidence="3">Single-pass membrane protein</topology>
    </subcellularLocation>
    <subcellularLocation>
        <location evidence="2">Cytoplasmic vesicle</location>
        <location evidence="2">Secretory vesicle</location>
        <location evidence="2">Synaptic vesicle membrane</location>
        <topology evidence="2">Single-pass membrane protein</topology>
    </subcellularLocation>
</comment>
<dbReference type="PRINTS" id="PR00360">
    <property type="entry name" value="C2DOMAIN"/>
</dbReference>
<dbReference type="GO" id="GO:0042584">
    <property type="term" value="C:chromaffin granule membrane"/>
    <property type="evidence" value="ECO:0007669"/>
    <property type="project" value="UniProtKB-SubCell"/>
</dbReference>
<sequence>MPGEAASSNVSTTTVTANVTTTTTPPGFIDDILNKIPLPRWAILTIAAAAGLLLLLCILCVIVKCCCRKRKQKKKERINLGNINGSTTANLVQPDLEDLDARLKDEKRGRLQYSLEYNFRRQEITVGVKQAADLKAMDSGGTSDPYVIVYLTSDRKKKFETKVYRKTLNPVFNESFTFPMPQADVADTSVVLQVYDFNRFSKHDSIGELRLSLADFDLQHVIEEWQELSTSGKIEQERLGEICFSLRYVPSTGKLTVVILEAKKLKRMDTDGFSDPYVKVQLILNKKKWKKKKTGVKKNTLSPYFNEVFSFDVAFEQIQNVDLVISVWDHDKVSKNEEIGKVFLGCRATGNQLRHWSDMLANPRRPIAQWHSLQPVEEVDQALALKTRFKLPLPTS</sequence>
<dbReference type="GO" id="GO:0031045">
    <property type="term" value="C:dense core granule"/>
    <property type="evidence" value="ECO:0007669"/>
    <property type="project" value="TreeGrafter"/>
</dbReference>
<dbReference type="AlphaFoldDB" id="A0A6P8P6F0"/>
<dbReference type="CDD" id="cd08385">
    <property type="entry name" value="C2A_Synaptotagmin-1-5-6-9-10"/>
    <property type="match status" value="1"/>
</dbReference>
<keyword evidence="12" id="KW-0968">Cytoplasmic vesicle</keyword>
<dbReference type="CDD" id="cd08402">
    <property type="entry name" value="C2B_Synaptotagmin-1"/>
    <property type="match status" value="1"/>
</dbReference>
<dbReference type="GO" id="GO:0030276">
    <property type="term" value="F:clathrin binding"/>
    <property type="evidence" value="ECO:0007669"/>
    <property type="project" value="TreeGrafter"/>
</dbReference>
<dbReference type="RefSeq" id="XP_033784822.1">
    <property type="nucleotide sequence ID" value="XM_033928931.1"/>
</dbReference>
<evidence type="ECO:0000256" key="9">
    <source>
        <dbReference type="ARBA" id="ARBA00022989"/>
    </source>
</evidence>
<evidence type="ECO:0000256" key="5">
    <source>
        <dbReference type="ARBA" id="ARBA00022692"/>
    </source>
</evidence>
<keyword evidence="11 13" id="KW-0472">Membrane</keyword>
<dbReference type="GeneID" id="117352415"/>
<evidence type="ECO:0000256" key="13">
    <source>
        <dbReference type="SAM" id="Phobius"/>
    </source>
</evidence>
<evidence type="ECO:0000256" key="11">
    <source>
        <dbReference type="ARBA" id="ARBA00023136"/>
    </source>
</evidence>
<dbReference type="SUPFAM" id="SSF49562">
    <property type="entry name" value="C2 domain (Calcium/lipid-binding domain, CaLB)"/>
    <property type="match status" value="2"/>
</dbReference>
<organism evidence="15 16">
    <name type="scientific">Geotrypetes seraphini</name>
    <name type="common">Gaboon caecilian</name>
    <name type="synonym">Caecilia seraphini</name>
    <dbReference type="NCBI Taxonomy" id="260995"/>
    <lineage>
        <taxon>Eukaryota</taxon>
        <taxon>Metazoa</taxon>
        <taxon>Chordata</taxon>
        <taxon>Craniata</taxon>
        <taxon>Vertebrata</taxon>
        <taxon>Euteleostomi</taxon>
        <taxon>Amphibia</taxon>
        <taxon>Gymnophiona</taxon>
        <taxon>Geotrypetes</taxon>
    </lineage>
</organism>
<keyword evidence="7" id="KW-0677">Repeat</keyword>
<evidence type="ECO:0000256" key="7">
    <source>
        <dbReference type="ARBA" id="ARBA00022737"/>
    </source>
</evidence>
<evidence type="ECO:0000256" key="10">
    <source>
        <dbReference type="ARBA" id="ARBA00023018"/>
    </source>
</evidence>
<keyword evidence="5 13" id="KW-0812">Transmembrane</keyword>
<dbReference type="GO" id="GO:0005544">
    <property type="term" value="F:calcium-dependent phospholipid binding"/>
    <property type="evidence" value="ECO:0007669"/>
    <property type="project" value="TreeGrafter"/>
</dbReference>
<dbReference type="Pfam" id="PF00168">
    <property type="entry name" value="C2"/>
    <property type="match status" value="2"/>
</dbReference>
<dbReference type="FunFam" id="2.60.40.150:FF:000016">
    <property type="entry name" value="Synaptotagmin 1"/>
    <property type="match status" value="1"/>
</dbReference>
<keyword evidence="6" id="KW-0479">Metal-binding</keyword>
<dbReference type="GO" id="GO:0001786">
    <property type="term" value="F:phosphatidylserine binding"/>
    <property type="evidence" value="ECO:0007669"/>
    <property type="project" value="TreeGrafter"/>
</dbReference>